<dbReference type="Proteomes" id="UP000541558">
    <property type="component" value="Unassembled WGS sequence"/>
</dbReference>
<reference evidence="1 2" key="1">
    <citation type="journal article" date="2020" name="ISME J.">
        <title>Uncovering the hidden diversity of litter-decomposition mechanisms in mushroom-forming fungi.</title>
        <authorList>
            <person name="Floudas D."/>
            <person name="Bentzer J."/>
            <person name="Ahren D."/>
            <person name="Johansson T."/>
            <person name="Persson P."/>
            <person name="Tunlid A."/>
        </authorList>
    </citation>
    <scope>NUCLEOTIDE SEQUENCE [LARGE SCALE GENOMIC DNA]</scope>
    <source>
        <strain evidence="1 2">CBS 175.51</strain>
    </source>
</reference>
<gene>
    <name evidence="1" type="ORF">D9611_000045</name>
</gene>
<comment type="caution">
    <text evidence="1">The sequence shown here is derived from an EMBL/GenBank/DDBJ whole genome shotgun (WGS) entry which is preliminary data.</text>
</comment>
<keyword evidence="2" id="KW-1185">Reference proteome</keyword>
<dbReference type="EMBL" id="JAACJK010000163">
    <property type="protein sequence ID" value="KAF5326286.1"/>
    <property type="molecule type" value="Genomic_DNA"/>
</dbReference>
<proteinExistence type="predicted"/>
<sequence length="269" mass="30170">MSYSLSNNYLPPPQPSSGYYSQPTSHLPSLPPLSSNSQRPPADLSQRKRPKYTRSKTGCLTCRVKKVKCDESKPVCVRCSHGQRDCTWPEGVQTRKKPSSRKDSLEGDARPSTAGSSGLSEGSTPSSTREHSPPRRSVDLCFLPAPSRRPVDSYGYSQSFKQEPDMGRPSIQMNPERASPYIYPSPSPDAMPAIHEPYQSRYDNTYSNANASHHPRPTMPAPYRSYTHHEPVHHWHAPPVDSPYYHHPVPERPLLSPSASSNDSHHRYQ</sequence>
<dbReference type="PROSITE" id="PS50048">
    <property type="entry name" value="ZN2_CY6_FUNGAL_2"/>
    <property type="match status" value="1"/>
</dbReference>
<evidence type="ECO:0000313" key="2">
    <source>
        <dbReference type="Proteomes" id="UP000541558"/>
    </source>
</evidence>
<name>A0A8H5BND0_9AGAR</name>
<accession>A0A8H5BND0</accession>
<organism evidence="1 2">
    <name type="scientific">Ephemerocybe angulata</name>
    <dbReference type="NCBI Taxonomy" id="980116"/>
    <lineage>
        <taxon>Eukaryota</taxon>
        <taxon>Fungi</taxon>
        <taxon>Dikarya</taxon>
        <taxon>Basidiomycota</taxon>
        <taxon>Agaricomycotina</taxon>
        <taxon>Agaricomycetes</taxon>
        <taxon>Agaricomycetidae</taxon>
        <taxon>Agaricales</taxon>
        <taxon>Agaricineae</taxon>
        <taxon>Psathyrellaceae</taxon>
        <taxon>Ephemerocybe</taxon>
    </lineage>
</organism>
<dbReference type="GO" id="GO:0008270">
    <property type="term" value="F:zinc ion binding"/>
    <property type="evidence" value="ECO:0007669"/>
    <property type="project" value="InterPro"/>
</dbReference>
<dbReference type="PANTHER" id="PTHR37534">
    <property type="entry name" value="TRANSCRIPTIONAL ACTIVATOR PROTEIN UGA3"/>
    <property type="match status" value="1"/>
</dbReference>
<dbReference type="SMART" id="SM00066">
    <property type="entry name" value="GAL4"/>
    <property type="match status" value="1"/>
</dbReference>
<dbReference type="PROSITE" id="PS00463">
    <property type="entry name" value="ZN2_CY6_FUNGAL_1"/>
    <property type="match status" value="1"/>
</dbReference>
<dbReference type="OrthoDB" id="5419315at2759"/>
<dbReference type="CDD" id="cd00067">
    <property type="entry name" value="GAL4"/>
    <property type="match status" value="1"/>
</dbReference>
<dbReference type="AlphaFoldDB" id="A0A8H5BND0"/>
<dbReference type="PANTHER" id="PTHR37534:SF20">
    <property type="entry name" value="PRO1A C6 ZINK-FINGER PROTEIN"/>
    <property type="match status" value="1"/>
</dbReference>
<dbReference type="SUPFAM" id="SSF57701">
    <property type="entry name" value="Zn2/Cys6 DNA-binding domain"/>
    <property type="match status" value="1"/>
</dbReference>
<dbReference type="InterPro" id="IPR036864">
    <property type="entry name" value="Zn2-C6_fun-type_DNA-bd_sf"/>
</dbReference>
<dbReference type="Pfam" id="PF00172">
    <property type="entry name" value="Zn_clus"/>
    <property type="match status" value="1"/>
</dbReference>
<protein>
    <submittedName>
        <fullName evidence="1">Uncharacterized protein</fullName>
    </submittedName>
</protein>
<dbReference type="GO" id="GO:0000981">
    <property type="term" value="F:DNA-binding transcription factor activity, RNA polymerase II-specific"/>
    <property type="evidence" value="ECO:0007669"/>
    <property type="project" value="InterPro"/>
</dbReference>
<evidence type="ECO:0000313" key="1">
    <source>
        <dbReference type="EMBL" id="KAF5326286.1"/>
    </source>
</evidence>
<dbReference type="Gene3D" id="4.10.240.10">
    <property type="entry name" value="Zn(2)-C6 fungal-type DNA-binding domain"/>
    <property type="match status" value="1"/>
</dbReference>
<dbReference type="InterPro" id="IPR001138">
    <property type="entry name" value="Zn2Cys6_DnaBD"/>
</dbReference>